<dbReference type="PATRIC" id="fig|1121305.3.peg.942"/>
<keyword evidence="5" id="KW-0235">DNA replication</keyword>
<dbReference type="RefSeq" id="WP_061857817.1">
    <property type="nucleotide sequence ID" value="NZ_LTBB01000003.1"/>
</dbReference>
<evidence type="ECO:0000256" key="7">
    <source>
        <dbReference type="ARBA" id="ARBA00049244"/>
    </source>
</evidence>
<evidence type="ECO:0000256" key="6">
    <source>
        <dbReference type="ARBA" id="ARBA00022932"/>
    </source>
</evidence>
<dbReference type="InterPro" id="IPR015199">
    <property type="entry name" value="DNA_pol_III_delta_C"/>
</dbReference>
<dbReference type="EMBL" id="LTBB01000003">
    <property type="protein sequence ID" value="KYH29695.1"/>
    <property type="molecule type" value="Genomic_DNA"/>
</dbReference>
<dbReference type="Pfam" id="PF09115">
    <property type="entry name" value="DNApol3-delta_C"/>
    <property type="match status" value="1"/>
</dbReference>
<dbReference type="EC" id="2.7.7.7" evidence="1"/>
<dbReference type="AlphaFoldDB" id="A0A151APZ9"/>
<evidence type="ECO:0000256" key="2">
    <source>
        <dbReference type="ARBA" id="ARBA00014363"/>
    </source>
</evidence>
<dbReference type="InterPro" id="IPR050238">
    <property type="entry name" value="DNA_Rep/Repair_Clamp_Loader"/>
</dbReference>
<keyword evidence="3 9" id="KW-0808">Transferase</keyword>
<name>A0A151APZ9_9CLOT</name>
<evidence type="ECO:0000313" key="10">
    <source>
        <dbReference type="Proteomes" id="UP000075374"/>
    </source>
</evidence>
<dbReference type="SUPFAM" id="SSF52540">
    <property type="entry name" value="P-loop containing nucleoside triphosphate hydrolases"/>
    <property type="match status" value="1"/>
</dbReference>
<protein>
    <recommendedName>
        <fullName evidence="2">DNA polymerase III subunit delta'</fullName>
        <ecNumber evidence="1">2.7.7.7</ecNumber>
    </recommendedName>
</protein>
<keyword evidence="4 9" id="KW-0548">Nucleotidyltransferase</keyword>
<dbReference type="GO" id="GO:0006261">
    <property type="term" value="P:DNA-templated DNA replication"/>
    <property type="evidence" value="ECO:0007669"/>
    <property type="project" value="TreeGrafter"/>
</dbReference>
<comment type="caution">
    <text evidence="9">The sequence shown here is derived from an EMBL/GenBank/DDBJ whole genome shotgun (WGS) entry which is preliminary data.</text>
</comment>
<reference evidence="9 10" key="1">
    <citation type="submission" date="2016-02" db="EMBL/GenBank/DDBJ databases">
        <title>Genome sequence of Clostridium colicanis DSM 13634.</title>
        <authorList>
            <person name="Poehlein A."/>
            <person name="Daniel R."/>
        </authorList>
    </citation>
    <scope>NUCLEOTIDE SEQUENCE [LARGE SCALE GENOMIC DNA]</scope>
    <source>
        <strain evidence="9 10">DSM 13634</strain>
    </source>
</reference>
<dbReference type="PANTHER" id="PTHR11669:SF8">
    <property type="entry name" value="DNA POLYMERASE III SUBUNIT DELTA"/>
    <property type="match status" value="1"/>
</dbReference>
<evidence type="ECO:0000256" key="1">
    <source>
        <dbReference type="ARBA" id="ARBA00012417"/>
    </source>
</evidence>
<evidence type="ECO:0000256" key="4">
    <source>
        <dbReference type="ARBA" id="ARBA00022695"/>
    </source>
</evidence>
<dbReference type="STRING" id="1121305.CLCOL_09260"/>
<gene>
    <name evidence="9" type="primary">dnaX_1</name>
    <name evidence="9" type="ORF">CLCOL_09260</name>
</gene>
<dbReference type="GO" id="GO:0009360">
    <property type="term" value="C:DNA polymerase III complex"/>
    <property type="evidence" value="ECO:0007669"/>
    <property type="project" value="InterPro"/>
</dbReference>
<dbReference type="InterPro" id="IPR008921">
    <property type="entry name" value="DNA_pol3_clamp-load_cplx_C"/>
</dbReference>
<dbReference type="NCBIfam" id="NF004047">
    <property type="entry name" value="PRK05564.1"/>
    <property type="match status" value="1"/>
</dbReference>
<accession>A0A151APZ9</accession>
<dbReference type="GO" id="GO:0003677">
    <property type="term" value="F:DNA binding"/>
    <property type="evidence" value="ECO:0007669"/>
    <property type="project" value="InterPro"/>
</dbReference>
<dbReference type="CDD" id="cd00009">
    <property type="entry name" value="AAA"/>
    <property type="match status" value="1"/>
</dbReference>
<dbReference type="GO" id="GO:0003887">
    <property type="term" value="F:DNA-directed DNA polymerase activity"/>
    <property type="evidence" value="ECO:0007669"/>
    <property type="project" value="UniProtKB-KW"/>
</dbReference>
<evidence type="ECO:0000256" key="5">
    <source>
        <dbReference type="ARBA" id="ARBA00022705"/>
    </source>
</evidence>
<proteinExistence type="predicted"/>
<comment type="catalytic activity">
    <reaction evidence="7">
        <text>DNA(n) + a 2'-deoxyribonucleoside 5'-triphosphate = DNA(n+1) + diphosphate</text>
        <dbReference type="Rhea" id="RHEA:22508"/>
        <dbReference type="Rhea" id="RHEA-COMP:17339"/>
        <dbReference type="Rhea" id="RHEA-COMP:17340"/>
        <dbReference type="ChEBI" id="CHEBI:33019"/>
        <dbReference type="ChEBI" id="CHEBI:61560"/>
        <dbReference type="ChEBI" id="CHEBI:173112"/>
        <dbReference type="EC" id="2.7.7.7"/>
    </reaction>
</comment>
<evidence type="ECO:0000259" key="8">
    <source>
        <dbReference type="Pfam" id="PF09115"/>
    </source>
</evidence>
<dbReference type="InterPro" id="IPR027417">
    <property type="entry name" value="P-loop_NTPase"/>
</dbReference>
<dbReference type="SUPFAM" id="SSF48019">
    <property type="entry name" value="post-AAA+ oligomerization domain-like"/>
    <property type="match status" value="1"/>
</dbReference>
<organism evidence="9 10">
    <name type="scientific">Clostridium colicanis DSM 13634</name>
    <dbReference type="NCBI Taxonomy" id="1121305"/>
    <lineage>
        <taxon>Bacteria</taxon>
        <taxon>Bacillati</taxon>
        <taxon>Bacillota</taxon>
        <taxon>Clostridia</taxon>
        <taxon>Eubacteriales</taxon>
        <taxon>Clostridiaceae</taxon>
        <taxon>Clostridium</taxon>
    </lineage>
</organism>
<dbReference type="Pfam" id="PF13177">
    <property type="entry name" value="DNA_pol3_delta2"/>
    <property type="match status" value="1"/>
</dbReference>
<keyword evidence="10" id="KW-1185">Reference proteome</keyword>
<dbReference type="PANTHER" id="PTHR11669">
    <property type="entry name" value="REPLICATION FACTOR C / DNA POLYMERASE III GAMMA-TAU SUBUNIT"/>
    <property type="match status" value="1"/>
</dbReference>
<sequence>MGFENIIGHEAIKTQIQNSIAQGKFSHAHLIIGEDGLGKSLIAKGTALKILGKEIDRIYVDIIEWRIEKSKKSIGVDDIRDIIKEVNKKPYEGDKKVVIVYEADKMTTEAQNAFLKTIEEPPKGVTIILLCQNSELILETIKSRCQIHRLKRLNFEEMERYIKREYPDLDNEMIRQVINFCEGIPGRSELFLENETFKNLRNITMEILVLLNKKEKYIMKTYEEFFNKYKEWWEEILNCFISYIRDIILYKEMGKYDVIINVDKIKEIKGLSNIYSFKELSKIIDIINDTREKIERKVNLVLVFDMMLLKMQEV</sequence>
<keyword evidence="6" id="KW-0239">DNA-directed DNA polymerase</keyword>
<evidence type="ECO:0000256" key="3">
    <source>
        <dbReference type="ARBA" id="ARBA00022679"/>
    </source>
</evidence>
<dbReference type="Gene3D" id="3.40.50.300">
    <property type="entry name" value="P-loop containing nucleotide triphosphate hydrolases"/>
    <property type="match status" value="1"/>
</dbReference>
<dbReference type="Gene3D" id="1.20.272.10">
    <property type="match status" value="1"/>
</dbReference>
<feature type="domain" description="DNA polymerase III delta subunit C-terminal" evidence="8">
    <location>
        <begin position="198"/>
        <end position="312"/>
    </location>
</feature>
<dbReference type="Proteomes" id="UP000075374">
    <property type="component" value="Unassembled WGS sequence"/>
</dbReference>
<evidence type="ECO:0000313" key="9">
    <source>
        <dbReference type="EMBL" id="KYH29695.1"/>
    </source>
</evidence>